<dbReference type="Pfam" id="PF01627">
    <property type="entry name" value="Hpt"/>
    <property type="match status" value="1"/>
</dbReference>
<dbReference type="PANTHER" id="PTHR43395">
    <property type="entry name" value="SENSOR HISTIDINE KINASE CHEA"/>
    <property type="match status" value="1"/>
</dbReference>
<feature type="domain" description="CheW-like" evidence="16">
    <location>
        <begin position="507"/>
        <end position="641"/>
    </location>
</feature>
<dbReference type="SMART" id="SM01231">
    <property type="entry name" value="H-kinase_dim"/>
    <property type="match status" value="1"/>
</dbReference>
<comment type="caution">
    <text evidence="18">The sequence shown here is derived from an EMBL/GenBank/DDBJ whole genome shotgun (WGS) entry which is preliminary data.</text>
</comment>
<keyword evidence="8" id="KW-0418">Kinase</keyword>
<name>A0ABT8TFF1_9GAMM</name>
<evidence type="ECO:0000256" key="8">
    <source>
        <dbReference type="ARBA" id="ARBA00022777"/>
    </source>
</evidence>
<comment type="catalytic activity">
    <reaction evidence="1">
        <text>ATP + protein L-histidine = ADP + protein N-phospho-L-histidine.</text>
        <dbReference type="EC" id="2.7.13.3"/>
    </reaction>
</comment>
<keyword evidence="19" id="KW-1185">Reference proteome</keyword>
<evidence type="ECO:0000259" key="16">
    <source>
        <dbReference type="PROSITE" id="PS50851"/>
    </source>
</evidence>
<dbReference type="InterPro" id="IPR036061">
    <property type="entry name" value="CheW-like_dom_sf"/>
</dbReference>
<dbReference type="Pfam" id="PF01584">
    <property type="entry name" value="CheW"/>
    <property type="match status" value="1"/>
</dbReference>
<evidence type="ECO:0000256" key="1">
    <source>
        <dbReference type="ARBA" id="ARBA00000085"/>
    </source>
</evidence>
<dbReference type="SMART" id="SM00073">
    <property type="entry name" value="HPT"/>
    <property type="match status" value="1"/>
</dbReference>
<evidence type="ECO:0000313" key="19">
    <source>
        <dbReference type="Proteomes" id="UP001168380"/>
    </source>
</evidence>
<dbReference type="Proteomes" id="UP001168380">
    <property type="component" value="Unassembled WGS sequence"/>
</dbReference>
<dbReference type="Gene3D" id="2.30.30.40">
    <property type="entry name" value="SH3 Domains"/>
    <property type="match status" value="1"/>
</dbReference>
<dbReference type="SUPFAM" id="SSF50341">
    <property type="entry name" value="CheW-like"/>
    <property type="match status" value="1"/>
</dbReference>
<dbReference type="InterPro" id="IPR036890">
    <property type="entry name" value="HATPase_C_sf"/>
</dbReference>
<evidence type="ECO:0000313" key="18">
    <source>
        <dbReference type="EMBL" id="MDO3382773.1"/>
    </source>
</evidence>
<dbReference type="PROSITE" id="PS50109">
    <property type="entry name" value="HIS_KIN"/>
    <property type="match status" value="1"/>
</dbReference>
<keyword evidence="5 12" id="KW-0597">Phosphoprotein</keyword>
<dbReference type="Gene3D" id="3.30.565.10">
    <property type="entry name" value="Histidine kinase-like ATPase, C-terminal domain"/>
    <property type="match status" value="1"/>
</dbReference>
<evidence type="ECO:0000256" key="11">
    <source>
        <dbReference type="ARBA" id="ARBA00035100"/>
    </source>
</evidence>
<dbReference type="GO" id="GO:0004673">
    <property type="term" value="F:protein histidine kinase activity"/>
    <property type="evidence" value="ECO:0007669"/>
    <property type="project" value="UniProtKB-EC"/>
</dbReference>
<keyword evidence="7" id="KW-0547">Nucleotide-binding</keyword>
<accession>A0ABT8TFF1</accession>
<dbReference type="PRINTS" id="PR00344">
    <property type="entry name" value="BCTRLSENSOR"/>
</dbReference>
<dbReference type="SMART" id="SM00260">
    <property type="entry name" value="CheW"/>
    <property type="match status" value="1"/>
</dbReference>
<dbReference type="InterPro" id="IPR004105">
    <property type="entry name" value="CheA-like_dim"/>
</dbReference>
<evidence type="ECO:0000256" key="13">
    <source>
        <dbReference type="SAM" id="Coils"/>
    </source>
</evidence>
<organism evidence="18 19">
    <name type="scientific">Gilvimarinus algae</name>
    <dbReference type="NCBI Taxonomy" id="3058037"/>
    <lineage>
        <taxon>Bacteria</taxon>
        <taxon>Pseudomonadati</taxon>
        <taxon>Pseudomonadota</taxon>
        <taxon>Gammaproteobacteria</taxon>
        <taxon>Cellvibrionales</taxon>
        <taxon>Cellvibrionaceae</taxon>
        <taxon>Gilvimarinus</taxon>
    </lineage>
</organism>
<evidence type="ECO:0000256" key="12">
    <source>
        <dbReference type="PROSITE-ProRule" id="PRU00110"/>
    </source>
</evidence>
<dbReference type="InterPro" id="IPR037006">
    <property type="entry name" value="CheA-like_homodim_sf"/>
</dbReference>
<evidence type="ECO:0000256" key="5">
    <source>
        <dbReference type="ARBA" id="ARBA00022553"/>
    </source>
</evidence>
<dbReference type="CDD" id="cd00088">
    <property type="entry name" value="HPT"/>
    <property type="match status" value="1"/>
</dbReference>
<sequence>MSVDLKQFHQVFFEESQEHLDTMEQLLMTLDLQQPDAEELNSIFRAAHSIKGGSGIFGFDALGSVTHVMENLLDRLRKGLQQPDTELVDGLLKAVDHLGVLLLQYRQDEVIDWNFVAQATSHVETLLADGVSQGSDKDKSAPYGLFEDPVLPDRAEEKWGLFEGIESGPEKSEAFGFFEPLPGAIDGAKESAESEAGDSAFGFFDEPASGVVAEELGSSSGEKSGLVAAPGKPPAPKSVAGKKMPGVSPTKMVATESTSIRVDVDKVDKLINLVGELVITQSMLAVLGKDLDEQQAERMQNVLGELERNTREIQESVMSIRMLPVSFVFNRFPRVVRDLSAKLGKDIDLHIEGGNTELDKSLIEKLVDPLTHLVRNSIDHGIESPKARAAAGKPATGRVTLTAAQQGGNIIIGIHDDGGGLNRDRILSKAEENGLSASDTMSDEDVWALIFQPGFSTAEVVTDVSGRGVGMDVVRRNISSLGGRIEVSSTPGQGSVFTIVLPLTLAIVDGMGVRVGDQTYIIPLVNIVESMQPPEKSVKTLGKDVLLHVRDYYWPVLPLYQKMNVKPDCVDPEKAIVVLVETSKRRFGLMVDELVGQQQVVIKSLEKHYRRIPGVAGATIMGDGSVALILDVESLASSVVDPVNLEEIA</sequence>
<evidence type="ECO:0000256" key="10">
    <source>
        <dbReference type="ARBA" id="ARBA00023012"/>
    </source>
</evidence>
<dbReference type="InterPro" id="IPR002545">
    <property type="entry name" value="CheW-lke_dom"/>
</dbReference>
<keyword evidence="9" id="KW-0067">ATP-binding</keyword>
<dbReference type="PROSITE" id="PS50894">
    <property type="entry name" value="HPT"/>
    <property type="match status" value="1"/>
</dbReference>
<feature type="region of interest" description="Disordered" evidence="14">
    <location>
        <begin position="221"/>
        <end position="250"/>
    </location>
</feature>
<feature type="domain" description="HPt" evidence="17">
    <location>
        <begin position="1"/>
        <end position="105"/>
    </location>
</feature>
<dbReference type="EMBL" id="JAULRT010000059">
    <property type="protein sequence ID" value="MDO3382773.1"/>
    <property type="molecule type" value="Genomic_DNA"/>
</dbReference>
<evidence type="ECO:0000256" key="6">
    <source>
        <dbReference type="ARBA" id="ARBA00022679"/>
    </source>
</evidence>
<keyword evidence="6 18" id="KW-0808">Transferase</keyword>
<dbReference type="Gene3D" id="1.20.120.160">
    <property type="entry name" value="HPT domain"/>
    <property type="match status" value="1"/>
</dbReference>
<dbReference type="InterPro" id="IPR051315">
    <property type="entry name" value="Bact_Chemotaxis_CheA"/>
</dbReference>
<keyword evidence="13" id="KW-0175">Coiled coil</keyword>
<dbReference type="SUPFAM" id="SSF47226">
    <property type="entry name" value="Histidine-containing phosphotransfer domain, HPT domain"/>
    <property type="match status" value="1"/>
</dbReference>
<feature type="domain" description="Histidine kinase" evidence="15">
    <location>
        <begin position="294"/>
        <end position="505"/>
    </location>
</feature>
<evidence type="ECO:0000256" key="3">
    <source>
        <dbReference type="ARBA" id="ARBA00021495"/>
    </source>
</evidence>
<evidence type="ECO:0000256" key="14">
    <source>
        <dbReference type="SAM" id="MobiDB-lite"/>
    </source>
</evidence>
<dbReference type="InterPro" id="IPR005467">
    <property type="entry name" value="His_kinase_dom"/>
</dbReference>
<dbReference type="InterPro" id="IPR004358">
    <property type="entry name" value="Sig_transdc_His_kin-like_C"/>
</dbReference>
<dbReference type="PANTHER" id="PTHR43395:SF10">
    <property type="entry name" value="CHEMOTAXIS PROTEIN CHEA"/>
    <property type="match status" value="1"/>
</dbReference>
<dbReference type="SUPFAM" id="SSF55874">
    <property type="entry name" value="ATPase domain of HSP90 chaperone/DNA topoisomerase II/histidine kinase"/>
    <property type="match status" value="1"/>
</dbReference>
<comment type="function">
    <text evidence="11">Involved in the transmission of sensory signals from the chemoreceptors to the flagellar motors. CheA is autophosphorylated; it can transfer its phosphate group to either CheB or CheY.</text>
</comment>
<dbReference type="CDD" id="cd16916">
    <property type="entry name" value="HATPase_CheA-like"/>
    <property type="match status" value="1"/>
</dbReference>
<dbReference type="Pfam" id="PF02518">
    <property type="entry name" value="HATPase_c"/>
    <property type="match status" value="1"/>
</dbReference>
<dbReference type="InterPro" id="IPR036641">
    <property type="entry name" value="HPT_dom_sf"/>
</dbReference>
<dbReference type="EC" id="2.7.13.3" evidence="2"/>
<keyword evidence="10" id="KW-0902">Two-component regulatory system</keyword>
<evidence type="ECO:0000259" key="17">
    <source>
        <dbReference type="PROSITE" id="PS50894"/>
    </source>
</evidence>
<dbReference type="InterPro" id="IPR036097">
    <property type="entry name" value="HisK_dim/P_sf"/>
</dbReference>
<dbReference type="InterPro" id="IPR008207">
    <property type="entry name" value="Sig_transdc_His_kin_Hpt_dom"/>
</dbReference>
<evidence type="ECO:0000256" key="4">
    <source>
        <dbReference type="ARBA" id="ARBA00022500"/>
    </source>
</evidence>
<dbReference type="PROSITE" id="PS50851">
    <property type="entry name" value="CHEW"/>
    <property type="match status" value="1"/>
</dbReference>
<evidence type="ECO:0000256" key="9">
    <source>
        <dbReference type="ARBA" id="ARBA00022840"/>
    </source>
</evidence>
<dbReference type="InterPro" id="IPR003594">
    <property type="entry name" value="HATPase_dom"/>
</dbReference>
<gene>
    <name evidence="18" type="ORF">QWI16_11400</name>
</gene>
<dbReference type="Gene3D" id="1.10.287.560">
    <property type="entry name" value="Histidine kinase CheA-like, homodimeric domain"/>
    <property type="match status" value="1"/>
</dbReference>
<dbReference type="Pfam" id="PF02895">
    <property type="entry name" value="H-kinase_dim"/>
    <property type="match status" value="1"/>
</dbReference>
<feature type="coiled-coil region" evidence="13">
    <location>
        <begin position="289"/>
        <end position="316"/>
    </location>
</feature>
<feature type="modified residue" description="Phosphohistidine" evidence="12">
    <location>
        <position position="48"/>
    </location>
</feature>
<evidence type="ECO:0000256" key="2">
    <source>
        <dbReference type="ARBA" id="ARBA00012438"/>
    </source>
</evidence>
<evidence type="ECO:0000256" key="7">
    <source>
        <dbReference type="ARBA" id="ARBA00022741"/>
    </source>
</evidence>
<protein>
    <recommendedName>
        <fullName evidence="3">Chemotaxis protein CheA</fullName>
        <ecNumber evidence="2">2.7.13.3</ecNumber>
    </recommendedName>
</protein>
<proteinExistence type="predicted"/>
<reference evidence="18" key="1">
    <citation type="submission" date="2023-07" db="EMBL/GenBank/DDBJ databases">
        <title>Gilvimarinus algae sp. nov., isolated from the surface of Kelp.</title>
        <authorList>
            <person name="Sun Y.Y."/>
            <person name="Gong Y."/>
            <person name="Du Z.J."/>
        </authorList>
    </citation>
    <scope>NUCLEOTIDE SEQUENCE</scope>
    <source>
        <strain evidence="18">SDUM040014</strain>
    </source>
</reference>
<keyword evidence="4" id="KW-0145">Chemotaxis</keyword>
<dbReference type="SUPFAM" id="SSF47384">
    <property type="entry name" value="Homodimeric domain of signal transducing histidine kinase"/>
    <property type="match status" value="1"/>
</dbReference>
<dbReference type="RefSeq" id="WP_302713255.1">
    <property type="nucleotide sequence ID" value="NZ_JAULRT010000059.1"/>
</dbReference>
<dbReference type="CDD" id="cd00731">
    <property type="entry name" value="CheA_reg"/>
    <property type="match status" value="1"/>
</dbReference>
<dbReference type="SMART" id="SM00387">
    <property type="entry name" value="HATPase_c"/>
    <property type="match status" value="1"/>
</dbReference>
<evidence type="ECO:0000259" key="15">
    <source>
        <dbReference type="PROSITE" id="PS50109"/>
    </source>
</evidence>